<dbReference type="RefSeq" id="WP_249701151.1">
    <property type="nucleotide sequence ID" value="NZ_JAMFLX010000027.1"/>
</dbReference>
<organism evidence="1 2">
    <name type="scientific">Parendozoicomonas callyspongiae</name>
    <dbReference type="NCBI Taxonomy" id="2942213"/>
    <lineage>
        <taxon>Bacteria</taxon>
        <taxon>Pseudomonadati</taxon>
        <taxon>Pseudomonadota</taxon>
        <taxon>Gammaproteobacteria</taxon>
        <taxon>Oceanospirillales</taxon>
        <taxon>Endozoicomonadaceae</taxon>
        <taxon>Parendozoicomonas</taxon>
    </lineage>
</organism>
<sequence>MSIKSNLITAGVTSGVFMLWNNKSAIDSFASTLWDIGHEKVSTFLGYVTSIPGTFSSFVHNGQMLGLNSLESYIPGAKDILLRRITPISTAETVLTKGQSGIALGTLSIAAIPAVLPIVKYAGTVVCRWWQAGSQNKRVNAILENSKKDDYRAALNRLDACRLALGEHIDAPQKGYRALSERKITALSQWNWKLALFTCVALTPQVSITMAVGLTVAGLVSSALCQWGDRIGNKNMIAMTQKNMASIQTEINRREHEQMLDRLMLGYDQLVREHNQVVGGYNQLVRWYNEDHRAAPIDIV</sequence>
<dbReference type="Proteomes" id="UP001203338">
    <property type="component" value="Unassembled WGS sequence"/>
</dbReference>
<name>A0ABT0PJW8_9GAMM</name>
<evidence type="ECO:0000313" key="2">
    <source>
        <dbReference type="Proteomes" id="UP001203338"/>
    </source>
</evidence>
<dbReference type="EMBL" id="JAMFLX010000027">
    <property type="protein sequence ID" value="MCL6271531.1"/>
    <property type="molecule type" value="Genomic_DNA"/>
</dbReference>
<gene>
    <name evidence="1" type="ORF">M3P05_16570</name>
</gene>
<reference evidence="1 2" key="1">
    <citation type="submission" date="2022-05" db="EMBL/GenBank/DDBJ databases">
        <authorList>
            <person name="Park J.-S."/>
        </authorList>
    </citation>
    <scope>NUCLEOTIDE SEQUENCE [LARGE SCALE GENOMIC DNA]</scope>
    <source>
        <strain evidence="1 2">2012CJ34-2</strain>
    </source>
</reference>
<keyword evidence="2" id="KW-1185">Reference proteome</keyword>
<accession>A0ABT0PJW8</accession>
<evidence type="ECO:0000313" key="1">
    <source>
        <dbReference type="EMBL" id="MCL6271531.1"/>
    </source>
</evidence>
<proteinExistence type="predicted"/>
<comment type="caution">
    <text evidence="1">The sequence shown here is derived from an EMBL/GenBank/DDBJ whole genome shotgun (WGS) entry which is preliminary data.</text>
</comment>
<protein>
    <submittedName>
        <fullName evidence="1">Uncharacterized protein</fullName>
    </submittedName>
</protein>